<evidence type="ECO:0000313" key="11">
    <source>
        <dbReference type="EMBL" id="KOS15776.1"/>
    </source>
</evidence>
<evidence type="ECO:0000256" key="6">
    <source>
        <dbReference type="ARBA" id="ARBA00025581"/>
    </source>
</evidence>
<dbReference type="GO" id="GO:0006281">
    <property type="term" value="P:DNA repair"/>
    <property type="evidence" value="ECO:0007669"/>
    <property type="project" value="InterPro"/>
</dbReference>
<keyword evidence="3" id="KW-0238">DNA-binding</keyword>
<evidence type="ECO:0000256" key="8">
    <source>
        <dbReference type="PIRSR" id="PIRSR610347-2"/>
    </source>
</evidence>
<dbReference type="GO" id="GO:0008081">
    <property type="term" value="F:phosphoric diester hydrolase activity"/>
    <property type="evidence" value="ECO:0007669"/>
    <property type="project" value="InterPro"/>
</dbReference>
<dbReference type="InterPro" id="IPR003166">
    <property type="entry name" value="TFIIE_bsu_DNA-bd"/>
</dbReference>
<accession>A0A0M8MN06</accession>
<evidence type="ECO:0000256" key="7">
    <source>
        <dbReference type="PIRSR" id="PIRSR610347-1"/>
    </source>
</evidence>
<dbReference type="GO" id="GO:0006367">
    <property type="term" value="P:transcription initiation at RNA polymerase II promoter"/>
    <property type="evidence" value="ECO:0007669"/>
    <property type="project" value="InterPro"/>
</dbReference>
<dbReference type="PROSITE" id="PS51351">
    <property type="entry name" value="TFIIE_BETA_C"/>
    <property type="match status" value="1"/>
</dbReference>
<dbReference type="PANTHER" id="PTHR12716:SF8">
    <property type="entry name" value="TRANSCRIPTION INITIATION FACTOR IIE SUBUNIT BETA"/>
    <property type="match status" value="1"/>
</dbReference>
<keyword evidence="12" id="KW-1185">Reference proteome</keyword>
<dbReference type="OrthoDB" id="3907302at2759"/>
<dbReference type="GO" id="GO:0001097">
    <property type="term" value="F:TFIIH-class transcription factor complex binding"/>
    <property type="evidence" value="ECO:0007669"/>
    <property type="project" value="TreeGrafter"/>
</dbReference>
<dbReference type="Gene3D" id="3.30.870.10">
    <property type="entry name" value="Endonuclease Chain A"/>
    <property type="match status" value="1"/>
</dbReference>
<dbReference type="GO" id="GO:0003677">
    <property type="term" value="F:DNA binding"/>
    <property type="evidence" value="ECO:0007669"/>
    <property type="project" value="UniProtKB-KW"/>
</dbReference>
<keyword evidence="11" id="KW-0396">Initiation factor</keyword>
<evidence type="ECO:0000256" key="1">
    <source>
        <dbReference type="ARBA" id="ARBA00004123"/>
    </source>
</evidence>
<dbReference type="InterPro" id="IPR010347">
    <property type="entry name" value="Tdp1"/>
</dbReference>
<evidence type="ECO:0000256" key="5">
    <source>
        <dbReference type="ARBA" id="ARBA00023242"/>
    </source>
</evidence>
<dbReference type="SUPFAM" id="SSF56024">
    <property type="entry name" value="Phospholipase D/nuclease"/>
    <property type="match status" value="1"/>
</dbReference>
<comment type="caution">
    <text evidence="11">The sequence shown here is derived from an EMBL/GenBank/DDBJ whole genome shotgun (WGS) entry which is preliminary data.</text>
</comment>
<dbReference type="GO" id="GO:0005673">
    <property type="term" value="C:transcription factor TFIIE complex"/>
    <property type="evidence" value="ECO:0007669"/>
    <property type="project" value="InterPro"/>
</dbReference>
<proteinExistence type="predicted"/>
<feature type="binding site" evidence="8">
    <location>
        <position position="193"/>
    </location>
    <ligand>
        <name>substrate</name>
    </ligand>
</feature>
<evidence type="ECO:0000256" key="2">
    <source>
        <dbReference type="ARBA" id="ARBA00023015"/>
    </source>
</evidence>
<dbReference type="Pfam" id="PF02186">
    <property type="entry name" value="TFIIE_beta"/>
    <property type="match status" value="1"/>
</dbReference>
<reference evidence="11 12" key="1">
    <citation type="submission" date="2015-07" db="EMBL/GenBank/DDBJ databases">
        <title>Draft Genome Sequence of Malassezia furfur CBS1878 and Malassezia pachydermatis CBS1879.</title>
        <authorList>
            <person name="Triana S."/>
            <person name="Ohm R."/>
            <person name="Gonzalez A."/>
            <person name="DeCock H."/>
            <person name="Restrepo S."/>
            <person name="Celis A."/>
        </authorList>
    </citation>
    <scope>NUCLEOTIDE SEQUENCE [LARGE SCALE GENOMIC DNA]</scope>
    <source>
        <strain evidence="11 12">CBS 1879</strain>
    </source>
</reference>
<dbReference type="PANTHER" id="PTHR12716">
    <property type="entry name" value="TRANSCRIPTION INITIATION FACTOR IIE, BETA SUBUNIT"/>
    <property type="match status" value="1"/>
</dbReference>
<feature type="domain" description="TFIIE beta" evidence="10">
    <location>
        <begin position="234"/>
        <end position="313"/>
    </location>
</feature>
<keyword evidence="2" id="KW-0805">Transcription regulation</keyword>
<evidence type="ECO:0000259" key="10">
    <source>
        <dbReference type="PROSITE" id="PS51351"/>
    </source>
</evidence>
<dbReference type="GeneID" id="28728564"/>
<protein>
    <submittedName>
        <fullName evidence="11">Transcription initiation factor iie subunit beta</fullName>
    </submittedName>
</protein>
<feature type="region of interest" description="Disordered" evidence="9">
    <location>
        <begin position="1"/>
        <end position="20"/>
    </location>
</feature>
<organism evidence="11 12">
    <name type="scientific">Malassezia pachydermatis</name>
    <dbReference type="NCBI Taxonomy" id="77020"/>
    <lineage>
        <taxon>Eukaryota</taxon>
        <taxon>Fungi</taxon>
        <taxon>Dikarya</taxon>
        <taxon>Basidiomycota</taxon>
        <taxon>Ustilaginomycotina</taxon>
        <taxon>Malasseziomycetes</taxon>
        <taxon>Malasseziales</taxon>
        <taxon>Malasseziaceae</taxon>
        <taxon>Malassezia</taxon>
    </lineage>
</organism>
<dbReference type="AlphaFoldDB" id="A0A0M8MN06"/>
<dbReference type="Proteomes" id="UP000037751">
    <property type="component" value="Unassembled WGS sequence"/>
</dbReference>
<dbReference type="VEuPathDB" id="FungiDB:Malapachy_2197"/>
<dbReference type="Pfam" id="PF18121">
    <property type="entry name" value="TFA2_Winged_2"/>
    <property type="match status" value="1"/>
</dbReference>
<dbReference type="Pfam" id="PF06087">
    <property type="entry name" value="Tyr-DNA_phospho"/>
    <property type="match status" value="1"/>
</dbReference>
<dbReference type="GO" id="GO:0003743">
    <property type="term" value="F:translation initiation factor activity"/>
    <property type="evidence" value="ECO:0007669"/>
    <property type="project" value="UniProtKB-KW"/>
</dbReference>
<feature type="compositionally biased region" description="Basic residues" evidence="9">
    <location>
        <begin position="447"/>
        <end position="460"/>
    </location>
</feature>
<dbReference type="EMBL" id="LGAV01000002">
    <property type="protein sequence ID" value="KOS15776.1"/>
    <property type="molecule type" value="Genomic_DNA"/>
</dbReference>
<gene>
    <name evidence="11" type="ORF">Malapachy_2197</name>
</gene>
<evidence type="ECO:0000256" key="4">
    <source>
        <dbReference type="ARBA" id="ARBA00023163"/>
    </source>
</evidence>
<comment type="subcellular location">
    <subcellularLocation>
        <location evidence="1">Nucleus</location>
    </subcellularLocation>
</comment>
<dbReference type="STRING" id="77020.A0A0M8MN06"/>
<feature type="compositionally biased region" description="Polar residues" evidence="9">
    <location>
        <begin position="1"/>
        <end position="17"/>
    </location>
</feature>
<name>A0A0M8MN06_9BASI</name>
<evidence type="ECO:0000313" key="12">
    <source>
        <dbReference type="Proteomes" id="UP000037751"/>
    </source>
</evidence>
<comment type="function">
    <text evidence="6">Recruits TFIIH to the initiation complex and stimulates the RNA polymerase II C-terminal domain kinase and DNA-dependent ATPase activities of TFIIH. Both TFIIH and TFIIE are required for promoter clearance by RNA polymerase.</text>
</comment>
<feature type="compositionally biased region" description="Low complexity" evidence="9">
    <location>
        <begin position="436"/>
        <end position="446"/>
    </location>
</feature>
<feature type="region of interest" description="Disordered" evidence="9">
    <location>
        <begin position="34"/>
        <end position="67"/>
    </location>
</feature>
<dbReference type="InterPro" id="IPR040501">
    <property type="entry name" value="TFA2_Winged_2"/>
</dbReference>
<keyword evidence="4" id="KW-0804">Transcription</keyword>
<sequence>MSSEDPSTERAGSSTSLLALIPDRAQLEKERLARVAARERRTNTQKRARSTSPTAPDEVPPRAKASAHAIHPRYIPISPEDRFWKGALKATYNRYARVSKAGSTLAQAIAPASSTERCGLERVLLTSYDVEIDWIESLFPANVPVTYIGNPPRGDSRTDPSVPSPGFYASDTMPNWEMCIPKKPHPRALQHMKLLLLYYSTHLRVIVSTANLTQLDWSRYENMLNLALAEGEVYSQPANTGVGVHESTQLVAAVDALKNTTHPVRMEDFALVHNLHALLDRNSSLFQRFKQHPKVLYDEKTDLWSYKPDYDIHSPADIVALLRQKYYHPSALTPLSSAAGMRVAELRESYPQAREAIEELVNEQPIENRQVLVLRGKRDGAIKHVFWNPIQGEIVKPIDEEFKELWRGLTVPNVVDLASDLENEGLSATKMVESTAKSVPSSGPAPKGKKGKRGAAPRKFKLQNTHLKGVDLSKDFVKPSG</sequence>
<keyword evidence="11" id="KW-0648">Protein biosynthesis</keyword>
<evidence type="ECO:0000256" key="3">
    <source>
        <dbReference type="ARBA" id="ARBA00023125"/>
    </source>
</evidence>
<feature type="region of interest" description="Disordered" evidence="9">
    <location>
        <begin position="433"/>
        <end position="460"/>
    </location>
</feature>
<dbReference type="RefSeq" id="XP_017993408.1">
    <property type="nucleotide sequence ID" value="XM_018136689.1"/>
</dbReference>
<dbReference type="InterPro" id="IPR016656">
    <property type="entry name" value="TFIIE-bsu"/>
</dbReference>
<evidence type="ECO:0000256" key="9">
    <source>
        <dbReference type="SAM" id="MobiDB-lite"/>
    </source>
</evidence>
<keyword evidence="5" id="KW-0539">Nucleus</keyword>
<feature type="active site" description="Nucleophile" evidence="7">
    <location>
        <position position="191"/>
    </location>
</feature>